<dbReference type="Proteomes" id="UP000189703">
    <property type="component" value="Unplaced"/>
</dbReference>
<dbReference type="FunFam" id="3.20.20.80:FF:000020">
    <property type="entry name" value="Beta-glucosidase 12"/>
    <property type="match status" value="1"/>
</dbReference>
<dbReference type="InterPro" id="IPR001360">
    <property type="entry name" value="Glyco_hydro_1"/>
</dbReference>
<dbReference type="Gene3D" id="3.20.20.80">
    <property type="entry name" value="Glycosidases"/>
    <property type="match status" value="1"/>
</dbReference>
<proteinExistence type="inferred from homology"/>
<dbReference type="AlphaFoldDB" id="A0A1U8ALZ8"/>
<organism evidence="4 5">
    <name type="scientific">Nelumbo nucifera</name>
    <name type="common">Sacred lotus</name>
    <dbReference type="NCBI Taxonomy" id="4432"/>
    <lineage>
        <taxon>Eukaryota</taxon>
        <taxon>Viridiplantae</taxon>
        <taxon>Streptophyta</taxon>
        <taxon>Embryophyta</taxon>
        <taxon>Tracheophyta</taxon>
        <taxon>Spermatophyta</taxon>
        <taxon>Magnoliopsida</taxon>
        <taxon>Proteales</taxon>
        <taxon>Nelumbonaceae</taxon>
        <taxon>Nelumbo</taxon>
    </lineage>
</organism>
<dbReference type="GeneID" id="104604441"/>
<dbReference type="FunCoup" id="A0A1U8ALZ8">
    <property type="interactions" value="723"/>
</dbReference>
<dbReference type="PRINTS" id="PR00131">
    <property type="entry name" value="GLHYDRLASE1"/>
</dbReference>
<comment type="similarity">
    <text evidence="1 3">Belongs to the glycosyl hydrolase 1 family.</text>
</comment>
<gene>
    <name evidence="5" type="primary">LOC104604441</name>
</gene>
<dbReference type="GO" id="GO:0008422">
    <property type="term" value="F:beta-glucosidase activity"/>
    <property type="evidence" value="ECO:0000318"/>
    <property type="project" value="GO_Central"/>
</dbReference>
<name>A0A1U8ALZ8_NELNU</name>
<dbReference type="OrthoDB" id="65569at2759"/>
<reference evidence="5" key="1">
    <citation type="submission" date="2025-08" db="UniProtKB">
        <authorList>
            <consortium name="RefSeq"/>
        </authorList>
    </citation>
    <scope>IDENTIFICATION</scope>
</reference>
<dbReference type="PANTHER" id="PTHR10353:SF318">
    <property type="entry name" value="BETA-GLUCOSIDASE 31-RELATED"/>
    <property type="match status" value="1"/>
</dbReference>
<dbReference type="PANTHER" id="PTHR10353">
    <property type="entry name" value="GLYCOSYL HYDROLASE"/>
    <property type="match status" value="1"/>
</dbReference>
<evidence type="ECO:0000313" key="4">
    <source>
        <dbReference type="Proteomes" id="UP000189703"/>
    </source>
</evidence>
<dbReference type="PROSITE" id="PS00653">
    <property type="entry name" value="GLYCOSYL_HYDROL_F1_2"/>
    <property type="match status" value="1"/>
</dbReference>
<dbReference type="InterPro" id="IPR033132">
    <property type="entry name" value="GH_1_N_CS"/>
</dbReference>
<dbReference type="InterPro" id="IPR017853">
    <property type="entry name" value="GH"/>
</dbReference>
<evidence type="ECO:0000256" key="2">
    <source>
        <dbReference type="ARBA" id="ARBA00022801"/>
    </source>
</evidence>
<dbReference type="RefSeq" id="XP_010267073.1">
    <property type="nucleotide sequence ID" value="XM_010268771.1"/>
</dbReference>
<dbReference type="KEGG" id="nnu:104604441"/>
<evidence type="ECO:0000256" key="3">
    <source>
        <dbReference type="RuleBase" id="RU003690"/>
    </source>
</evidence>
<protein>
    <submittedName>
        <fullName evidence="5">Beta-glucosidase 12-like isoform X1</fullName>
    </submittedName>
</protein>
<dbReference type="eggNOG" id="KOG0626">
    <property type="taxonomic scope" value="Eukaryota"/>
</dbReference>
<keyword evidence="4" id="KW-1185">Reference proteome</keyword>
<keyword evidence="2" id="KW-0378">Hydrolase</keyword>
<accession>A0A1U8ALZ8</accession>
<dbReference type="OMA" id="FYMTYAN"/>
<evidence type="ECO:0000256" key="1">
    <source>
        <dbReference type="ARBA" id="ARBA00010838"/>
    </source>
</evidence>
<sequence>MAIQGSQSQQMLVFCLIVLLISSPSSRSGGVVASHDFFSNSINRSSFPAGFLFGTASSSFQYEGAAKEGGKGPSIWDTFTHRYPDRIKDGSNGDVAIDFYHRYKDDVDMMKEIGMDAFRLSISWPRLLPNGKLSGGVNKEGIRFYNSLIDELLSNGIQPFVTLFHWDLPQALEDDYGGFLSSKIIEDFRDYSELCFKEFGDRVKHWITFNEPSIFSNQGYSLGRYAPGRCSRWVNSKCSAGNSATEPYVVGHNQLLAHAATVKLYKEEYQAAQKGKIGITLVCHWMVPFSNEKRNVAAAQRAIDFTYGWFMDPLAHGDYPKSMRSLVGTRLPRFTIKQSALVKGSFDFLGLNYYTGFYAADAAPSNTIVNVSYNTDYHVNTFTQRNETPIGPKTAVSWLSVYPRGIHDLLIYTKTRYKNPVIYITENGIPEPNNITLIMEEALKDDVRINYHSRHFQFLLRAIKEGVDVRGYFAWSLFDHFDWALGYTLRYGIGYVDYKDRLERYPKRSAIWFKSFLKSYNKM</sequence>
<dbReference type="GO" id="GO:0005975">
    <property type="term" value="P:carbohydrate metabolic process"/>
    <property type="evidence" value="ECO:0007669"/>
    <property type="project" value="InterPro"/>
</dbReference>
<dbReference type="Pfam" id="PF00232">
    <property type="entry name" value="Glyco_hydro_1"/>
    <property type="match status" value="1"/>
</dbReference>
<evidence type="ECO:0000313" key="5">
    <source>
        <dbReference type="RefSeq" id="XP_010267073.1"/>
    </source>
</evidence>
<dbReference type="SUPFAM" id="SSF51445">
    <property type="entry name" value="(Trans)glycosidases"/>
    <property type="match status" value="1"/>
</dbReference>